<sequence>MLHKLLLWFHVFTNFSALAQCRRGPVSAEPVLPLPTSAPARAPHCQACGPSQGRITPCKKLRPPPPSPAIRCTASRSKPSSVPWRPAMAGPPWHGRFRCAASRWTPASAPASSSCARRPGRARRWKRSIWTCCARTGAGPLPQTEGASRMPPDKMSSAQAQAVPIIGTVSDPATLPDTTMTQSQNPVAVIASAMKTHGIVPADFDIASIEDEYALMAALRQHTKAAQVKLFDGGIGEDNDADEDYVALLKRFAKACGGAIGYEGIESGMEGDTVTLRFQSGGQEHSWSFEQDGDRVSEEFLDFIIDHSKSCTAGEFINLLDENSLLTGFVPKDISRLLYEHDIVY</sequence>
<dbReference type="STRING" id="398578.Daci_4413"/>
<organism evidence="3 4">
    <name type="scientific">Delftia acidovorans (strain DSM 14801 / SPH-1)</name>
    <dbReference type="NCBI Taxonomy" id="398578"/>
    <lineage>
        <taxon>Bacteria</taxon>
        <taxon>Pseudomonadati</taxon>
        <taxon>Pseudomonadota</taxon>
        <taxon>Betaproteobacteria</taxon>
        <taxon>Burkholderiales</taxon>
        <taxon>Comamonadaceae</taxon>
        <taxon>Delftia</taxon>
    </lineage>
</organism>
<evidence type="ECO:0000256" key="1">
    <source>
        <dbReference type="SAM" id="MobiDB-lite"/>
    </source>
</evidence>
<reference evidence="3 4" key="1">
    <citation type="journal article" date="2004" name="Appl. Environ. Microbiol.">
        <title>Mineralization of individual congeners of linear alkylbenzenesulfonate by defined pairs of heterotrophic bacteria.</title>
        <authorList>
            <person name="Schleheck D."/>
            <person name="Knepper T.P."/>
            <person name="Fischer K."/>
            <person name="Cook A.M."/>
        </authorList>
    </citation>
    <scope>NUCLEOTIDE SEQUENCE [LARGE SCALE GENOMIC DNA]</scope>
    <source>
        <strain evidence="4">DSM 14801 / SPH-1</strain>
    </source>
</reference>
<keyword evidence="2" id="KW-0732">Signal</keyword>
<proteinExistence type="predicted"/>
<feature type="chain" id="PRO_5002735269" evidence="2">
    <location>
        <begin position="20"/>
        <end position="345"/>
    </location>
</feature>
<name>A9C0H1_DELAS</name>
<reference evidence="4" key="2">
    <citation type="submission" date="2007-11" db="EMBL/GenBank/DDBJ databases">
        <title>Complete sequence of Delftia acidovorans DSM 14801 / SPH-1.</title>
        <authorList>
            <person name="Copeland A."/>
            <person name="Lucas S."/>
            <person name="Lapidus A."/>
            <person name="Barry K."/>
            <person name="Glavina del Rio T."/>
            <person name="Dalin E."/>
            <person name="Tice H."/>
            <person name="Pitluck S."/>
            <person name="Lowry S."/>
            <person name="Clum A."/>
            <person name="Schmutz J."/>
            <person name="Larimer F."/>
            <person name="Land M."/>
            <person name="Hauser L."/>
            <person name="Kyrpides N."/>
            <person name="Kim E."/>
            <person name="Schleheck D."/>
            <person name="Richardson P."/>
        </authorList>
    </citation>
    <scope>NUCLEOTIDE SEQUENCE [LARGE SCALE GENOMIC DNA]</scope>
    <source>
        <strain evidence="4">DSM 14801 / SPH-1</strain>
    </source>
</reference>
<evidence type="ECO:0000313" key="3">
    <source>
        <dbReference type="EMBL" id="ABX37044.1"/>
    </source>
</evidence>
<evidence type="ECO:0000256" key="2">
    <source>
        <dbReference type="SAM" id="SignalP"/>
    </source>
</evidence>
<evidence type="ECO:0000313" key="4">
    <source>
        <dbReference type="Proteomes" id="UP000000784"/>
    </source>
</evidence>
<gene>
    <name evidence="3" type="ordered locus">Daci_4413</name>
</gene>
<dbReference type="EMBL" id="CP000884">
    <property type="protein sequence ID" value="ABX37044.1"/>
    <property type="molecule type" value="Genomic_DNA"/>
</dbReference>
<keyword evidence="4" id="KW-1185">Reference proteome</keyword>
<dbReference type="KEGG" id="dac:Daci_4413"/>
<accession>A9C0H1</accession>
<feature type="region of interest" description="Disordered" evidence="1">
    <location>
        <begin position="56"/>
        <end position="86"/>
    </location>
</feature>
<feature type="signal peptide" evidence="2">
    <location>
        <begin position="1"/>
        <end position="19"/>
    </location>
</feature>
<dbReference type="AlphaFoldDB" id="A9C0H1"/>
<protein>
    <submittedName>
        <fullName evidence="3">Uncharacterized protein</fullName>
    </submittedName>
</protein>
<dbReference type="Proteomes" id="UP000000784">
    <property type="component" value="Chromosome"/>
</dbReference>
<dbReference type="HOGENOM" id="CLU_803449_0_0_4"/>